<dbReference type="Proteomes" id="UP000633943">
    <property type="component" value="Unassembled WGS sequence"/>
</dbReference>
<proteinExistence type="predicted"/>
<reference evidence="1 2" key="1">
    <citation type="submission" date="2019-12" db="EMBL/GenBank/DDBJ databases">
        <title>Comparative genomics gives insights into the taxonomy of the Azoarcus-Aromatoleum group and reveals separate origins of nif in the plant-associated Azoarcus and non-plant-associated Aromatoleum sub-groups.</title>
        <authorList>
            <person name="Lafos M."/>
            <person name="Maluk M."/>
            <person name="Batista M."/>
            <person name="Junghare M."/>
            <person name="Carmona M."/>
            <person name="Faoro H."/>
            <person name="Cruz L.M."/>
            <person name="Battistoni F."/>
            <person name="De Souza E."/>
            <person name="Pedrosa F."/>
            <person name="Chen W.-M."/>
            <person name="Poole P.S."/>
            <person name="Dixon R.A."/>
            <person name="James E.K."/>
        </authorList>
    </citation>
    <scope>NUCLEOTIDE SEQUENCE [LARGE SCALE GENOMIC DNA]</scope>
    <source>
        <strain evidence="1 2">PbN1</strain>
    </source>
</reference>
<gene>
    <name evidence="1" type="ORF">GPA24_20280</name>
</gene>
<evidence type="ECO:0000313" key="1">
    <source>
        <dbReference type="EMBL" id="NMG17816.1"/>
    </source>
</evidence>
<dbReference type="RefSeq" id="WP_169204281.1">
    <property type="nucleotide sequence ID" value="NZ_CP059467.1"/>
</dbReference>
<keyword evidence="2" id="KW-1185">Reference proteome</keyword>
<evidence type="ECO:0000313" key="2">
    <source>
        <dbReference type="Proteomes" id="UP000633943"/>
    </source>
</evidence>
<protein>
    <submittedName>
        <fullName evidence="1">Uncharacterized protein</fullName>
    </submittedName>
</protein>
<name>A0ABX1P1E9_9RHOO</name>
<comment type="caution">
    <text evidence="1">The sequence shown here is derived from an EMBL/GenBank/DDBJ whole genome shotgun (WGS) entry which is preliminary data.</text>
</comment>
<dbReference type="EMBL" id="WTVP01000125">
    <property type="protein sequence ID" value="NMG17816.1"/>
    <property type="molecule type" value="Genomic_DNA"/>
</dbReference>
<sequence length="75" mass="8857">MKPWLLPSGHQRGIPFIVPDHWTPEQALAVVELLDDLRERIWAHYQIPLHELMREEYAPTHAPDLRHTDTDDPPF</sequence>
<accession>A0ABX1P1E9</accession>
<organism evidence="1 2">
    <name type="scientific">Aromatoleum bremense</name>
    <dbReference type="NCBI Taxonomy" id="76115"/>
    <lineage>
        <taxon>Bacteria</taxon>
        <taxon>Pseudomonadati</taxon>
        <taxon>Pseudomonadota</taxon>
        <taxon>Betaproteobacteria</taxon>
        <taxon>Rhodocyclales</taxon>
        <taxon>Rhodocyclaceae</taxon>
        <taxon>Aromatoleum</taxon>
    </lineage>
</organism>